<sequence length="266" mass="31160">MSVINKEYIDLQKEILKKQSLWKKEISQDFHPSELSTKNENMPLIEQMDFKVPIPIYKSWILELMELLSNRQHSLTGEMGQIKELLNDVILEQWVDEVLAFNEYYFTHLAQEWKVSKWIPQFLAEHAIRPYLRQMADVYAEDLTSFKHTGTCPCCGEPVRLARLEGKVGKKVLYCPRCYASWSEKRTKCSHCGVDHDDKMNYLHLENDPTKQLYVCDDCNGYVKVMDEKQVLKKEEPALLDLNTIHLDILAQEKGYGITIEKDRVN</sequence>
<reference evidence="3 4" key="1">
    <citation type="submission" date="2014-04" db="EMBL/GenBank/DDBJ databases">
        <title>Draft genome sequence of Bacillus azotoformans MEV2011, a (co-) denitrifying strain unable to grow in the presence of oxygen.</title>
        <authorList>
            <person name="Nielsen M."/>
            <person name="Schreiber L."/>
            <person name="Finster K."/>
            <person name="Schramm A."/>
        </authorList>
    </citation>
    <scope>NUCLEOTIDE SEQUENCE [LARGE SCALE GENOMIC DNA]</scope>
    <source>
        <strain evidence="3 4">MEV2011</strain>
    </source>
</reference>
<name>A0A072NS54_SCHAZ</name>
<dbReference type="PANTHER" id="PTHR37689">
    <property type="entry name" value="PROTEIN FDHE"/>
    <property type="match status" value="1"/>
</dbReference>
<dbReference type="InterPro" id="IPR006452">
    <property type="entry name" value="Formate_DH_accessory"/>
</dbReference>
<dbReference type="CDD" id="cd16341">
    <property type="entry name" value="FdhE"/>
    <property type="match status" value="1"/>
</dbReference>
<feature type="domain" description="FdhE C-terminal" evidence="2">
    <location>
        <begin position="188"/>
        <end position="256"/>
    </location>
</feature>
<dbReference type="Gene3D" id="3.90.1670.10">
    <property type="entry name" value="FdhE-like domain"/>
    <property type="match status" value="1"/>
</dbReference>
<dbReference type="InterPro" id="IPR024064">
    <property type="entry name" value="FdhE-like_sf"/>
</dbReference>
<proteinExistence type="predicted"/>
<evidence type="ECO:0000259" key="2">
    <source>
        <dbReference type="Pfam" id="PF24860"/>
    </source>
</evidence>
<dbReference type="RefSeq" id="WP_035198922.1">
    <property type="nucleotide sequence ID" value="NZ_JJRY01000037.1"/>
</dbReference>
<keyword evidence="1" id="KW-0963">Cytoplasm</keyword>
<dbReference type="PANTHER" id="PTHR37689:SF1">
    <property type="entry name" value="PROTEIN FDHE"/>
    <property type="match status" value="1"/>
</dbReference>
<evidence type="ECO:0000313" key="4">
    <source>
        <dbReference type="Proteomes" id="UP000027936"/>
    </source>
</evidence>
<dbReference type="EMBL" id="JJRY01000037">
    <property type="protein sequence ID" value="KEF36035.1"/>
    <property type="molecule type" value="Genomic_DNA"/>
</dbReference>
<evidence type="ECO:0000256" key="1">
    <source>
        <dbReference type="ARBA" id="ARBA00022490"/>
    </source>
</evidence>
<dbReference type="GO" id="GO:0008199">
    <property type="term" value="F:ferric iron binding"/>
    <property type="evidence" value="ECO:0007669"/>
    <property type="project" value="TreeGrafter"/>
</dbReference>
<dbReference type="InterPro" id="IPR056796">
    <property type="entry name" value="FdhE_C"/>
</dbReference>
<dbReference type="OrthoDB" id="9811074at2"/>
<dbReference type="PATRIC" id="fig|1348973.3.peg.4635"/>
<dbReference type="SUPFAM" id="SSF144020">
    <property type="entry name" value="FdhE-like"/>
    <property type="match status" value="1"/>
</dbReference>
<dbReference type="Pfam" id="PF24860">
    <property type="entry name" value="FdhE_C"/>
    <property type="match status" value="1"/>
</dbReference>
<organism evidence="3 4">
    <name type="scientific">Schinkia azotoformans MEV2011</name>
    <dbReference type="NCBI Taxonomy" id="1348973"/>
    <lineage>
        <taxon>Bacteria</taxon>
        <taxon>Bacillati</taxon>
        <taxon>Bacillota</taxon>
        <taxon>Bacilli</taxon>
        <taxon>Bacillales</taxon>
        <taxon>Bacillaceae</taxon>
        <taxon>Calidifontibacillus/Schinkia group</taxon>
        <taxon>Schinkia</taxon>
    </lineage>
</organism>
<protein>
    <submittedName>
        <fullName evidence="3">Uncharacterized protein involved in formate dehydrogenase formation</fullName>
    </submittedName>
</protein>
<dbReference type="GO" id="GO:0051604">
    <property type="term" value="P:protein maturation"/>
    <property type="evidence" value="ECO:0007669"/>
    <property type="project" value="TreeGrafter"/>
</dbReference>
<comment type="caution">
    <text evidence="3">The sequence shown here is derived from an EMBL/GenBank/DDBJ whole genome shotgun (WGS) entry which is preliminary data.</text>
</comment>
<gene>
    <name evidence="3" type="ORF">M670_04764</name>
</gene>
<dbReference type="GO" id="GO:0005829">
    <property type="term" value="C:cytosol"/>
    <property type="evidence" value="ECO:0007669"/>
    <property type="project" value="TreeGrafter"/>
</dbReference>
<dbReference type="AlphaFoldDB" id="A0A072NS54"/>
<evidence type="ECO:0000313" key="3">
    <source>
        <dbReference type="EMBL" id="KEF36035.1"/>
    </source>
</evidence>
<dbReference type="Proteomes" id="UP000027936">
    <property type="component" value="Unassembled WGS sequence"/>
</dbReference>
<accession>A0A072NS54</accession>